<dbReference type="InterPro" id="IPR052898">
    <property type="entry name" value="ACAD10-like"/>
</dbReference>
<dbReference type="PANTHER" id="PTHR47829">
    <property type="entry name" value="HYDROLASE, PUTATIVE (AFU_ORTHOLOGUE AFUA_1G12880)-RELATED"/>
    <property type="match status" value="1"/>
</dbReference>
<dbReference type="RefSeq" id="WP_344338801.1">
    <property type="nucleotide sequence ID" value="NZ_BAAAPZ010000021.1"/>
</dbReference>
<dbReference type="Proteomes" id="UP001500984">
    <property type="component" value="Unassembled WGS sequence"/>
</dbReference>
<evidence type="ECO:0000313" key="2">
    <source>
        <dbReference type="EMBL" id="GAA2107314.1"/>
    </source>
</evidence>
<keyword evidence="3" id="KW-1185">Reference proteome</keyword>
<dbReference type="InterPro" id="IPR002575">
    <property type="entry name" value="Aminoglycoside_PTrfase"/>
</dbReference>
<proteinExistence type="predicted"/>
<protein>
    <submittedName>
        <fullName evidence="2">Phosphotransferase family protein</fullName>
    </submittedName>
</protein>
<gene>
    <name evidence="2" type="ORF">GCM10009823_33980</name>
</gene>
<dbReference type="EMBL" id="BAAAPZ010000021">
    <property type="protein sequence ID" value="GAA2107314.1"/>
    <property type="molecule type" value="Genomic_DNA"/>
</dbReference>
<dbReference type="Gene3D" id="3.90.1200.10">
    <property type="match status" value="1"/>
</dbReference>
<name>A0ABN2XAA9_9MICO</name>
<dbReference type="SUPFAM" id="SSF56112">
    <property type="entry name" value="Protein kinase-like (PK-like)"/>
    <property type="match status" value="1"/>
</dbReference>
<evidence type="ECO:0000313" key="3">
    <source>
        <dbReference type="Proteomes" id="UP001500984"/>
    </source>
</evidence>
<accession>A0ABN2XAA9</accession>
<feature type="domain" description="Aminoglycoside phosphotransferase" evidence="1">
    <location>
        <begin position="57"/>
        <end position="279"/>
    </location>
</feature>
<comment type="caution">
    <text evidence="2">The sequence shown here is derived from an EMBL/GenBank/DDBJ whole genome shotgun (WGS) entry which is preliminary data.</text>
</comment>
<sequence length="370" mass="40677">MPTAGTEPTPLLSEPDGAEVVRTPAEAAALDMPPLLVLEPVERFLDAHGLGGGRLAWTRIGDGQSNITYLMERGGRRFVLRRGPRPPIAKSTHDMVREARVQRGVAKVGLPVPEILAVCEDESVLGVPFYVMDFLEGEIVLRETPAALDSPEGRRAASEALVDTLVSLHGLDLEKAGLTEFGRPEGYLERQIATFSRLAPLVTERELPLVEELAGWLRENLPATQRPALVHGDYRFGNVMFAPEAPARITAVLDWEMATLGDPLADLGYLVAMYSDREDSGPSVMDLSPVTRAEGYFTKGEIVARYAEKSGLDVSSLPWYQVLAMWKASVFLEDMYTRWNAGERPGDDFAPKLETQVPALLEAARDLTRR</sequence>
<evidence type="ECO:0000259" key="1">
    <source>
        <dbReference type="Pfam" id="PF01636"/>
    </source>
</evidence>
<dbReference type="CDD" id="cd05154">
    <property type="entry name" value="ACAD10_11_N-like"/>
    <property type="match status" value="1"/>
</dbReference>
<reference evidence="2 3" key="1">
    <citation type="journal article" date="2019" name="Int. J. Syst. Evol. Microbiol.">
        <title>The Global Catalogue of Microorganisms (GCM) 10K type strain sequencing project: providing services to taxonomists for standard genome sequencing and annotation.</title>
        <authorList>
            <consortium name="The Broad Institute Genomics Platform"/>
            <consortium name="The Broad Institute Genome Sequencing Center for Infectious Disease"/>
            <person name="Wu L."/>
            <person name="Ma J."/>
        </authorList>
    </citation>
    <scope>NUCLEOTIDE SEQUENCE [LARGE SCALE GENOMIC DNA]</scope>
    <source>
        <strain evidence="2 3">JCM 15900</strain>
    </source>
</reference>
<dbReference type="Gene3D" id="3.30.200.20">
    <property type="entry name" value="Phosphorylase Kinase, domain 1"/>
    <property type="match status" value="1"/>
</dbReference>
<dbReference type="PANTHER" id="PTHR47829:SF1">
    <property type="entry name" value="HAD FAMILY PHOSPHATASE"/>
    <property type="match status" value="1"/>
</dbReference>
<dbReference type="InterPro" id="IPR011009">
    <property type="entry name" value="Kinase-like_dom_sf"/>
</dbReference>
<dbReference type="Pfam" id="PF01636">
    <property type="entry name" value="APH"/>
    <property type="match status" value="1"/>
</dbReference>
<organism evidence="2 3">
    <name type="scientific">Brevibacterium salitolerans</name>
    <dbReference type="NCBI Taxonomy" id="1403566"/>
    <lineage>
        <taxon>Bacteria</taxon>
        <taxon>Bacillati</taxon>
        <taxon>Actinomycetota</taxon>
        <taxon>Actinomycetes</taxon>
        <taxon>Micrococcales</taxon>
        <taxon>Brevibacteriaceae</taxon>
        <taxon>Brevibacterium</taxon>
    </lineage>
</organism>
<dbReference type="InterPro" id="IPR041726">
    <property type="entry name" value="ACAD10_11_N"/>
</dbReference>